<evidence type="ECO:0000313" key="2">
    <source>
        <dbReference type="EMBL" id="QEC54633.1"/>
    </source>
</evidence>
<keyword evidence="3" id="KW-1185">Reference proteome</keyword>
<gene>
    <name evidence="2" type="ORF">FSB75_01530</name>
</gene>
<dbReference type="EMBL" id="CP042433">
    <property type="protein sequence ID" value="QEC54633.1"/>
    <property type="molecule type" value="Genomic_DNA"/>
</dbReference>
<keyword evidence="1" id="KW-0732">Signal</keyword>
<dbReference type="Proteomes" id="UP000321204">
    <property type="component" value="Chromosome"/>
</dbReference>
<name>A0A5B8UDQ9_9BACT</name>
<protein>
    <recommendedName>
        <fullName evidence="4">Periplasmic heavy metal sensor</fullName>
    </recommendedName>
</protein>
<dbReference type="OrthoDB" id="677734at2"/>
<sequence length="134" mass="14950">MKKFLLMATLFAAVATTSASAQGGGGMTPEQRAERMKQMKTELIAKAKISDAEADKVMQIQQESRQGMRGLRDLSQEDRQKKMDEIKAENDKKFKAIPLTDDQVKAVDAFYEEQMKRMMDRMKGNGGQGGNGNQ</sequence>
<dbReference type="RefSeq" id="WP_146781731.1">
    <property type="nucleotide sequence ID" value="NZ_BAABIO010000006.1"/>
</dbReference>
<reference evidence="2 3" key="1">
    <citation type="journal article" date="2015" name="Int. J. Syst. Evol. Microbiol.">
        <title>Flavisolibacter ginsenosidimutans sp. nov., with ginsenoside-converting activity isolated from soil used for cultivating ginseng.</title>
        <authorList>
            <person name="Zhao Y."/>
            <person name="Liu Q."/>
            <person name="Kang M.S."/>
            <person name="Jin F."/>
            <person name="Yu H."/>
            <person name="Im W.T."/>
        </authorList>
    </citation>
    <scope>NUCLEOTIDE SEQUENCE [LARGE SCALE GENOMIC DNA]</scope>
    <source>
        <strain evidence="2 3">Gsoil 636</strain>
    </source>
</reference>
<evidence type="ECO:0008006" key="4">
    <source>
        <dbReference type="Google" id="ProtNLM"/>
    </source>
</evidence>
<dbReference type="AlphaFoldDB" id="A0A5B8UDQ9"/>
<accession>A0A5B8UDQ9</accession>
<organism evidence="2 3">
    <name type="scientific">Flavisolibacter ginsenosidimutans</name>
    <dbReference type="NCBI Taxonomy" id="661481"/>
    <lineage>
        <taxon>Bacteria</taxon>
        <taxon>Pseudomonadati</taxon>
        <taxon>Bacteroidota</taxon>
        <taxon>Chitinophagia</taxon>
        <taxon>Chitinophagales</taxon>
        <taxon>Chitinophagaceae</taxon>
        <taxon>Flavisolibacter</taxon>
    </lineage>
</organism>
<evidence type="ECO:0000313" key="3">
    <source>
        <dbReference type="Proteomes" id="UP000321204"/>
    </source>
</evidence>
<feature type="signal peptide" evidence="1">
    <location>
        <begin position="1"/>
        <end position="21"/>
    </location>
</feature>
<proteinExistence type="predicted"/>
<dbReference type="KEGG" id="fgg:FSB75_01530"/>
<evidence type="ECO:0000256" key="1">
    <source>
        <dbReference type="SAM" id="SignalP"/>
    </source>
</evidence>
<feature type="chain" id="PRO_5022819859" description="Periplasmic heavy metal sensor" evidence="1">
    <location>
        <begin position="22"/>
        <end position="134"/>
    </location>
</feature>